<dbReference type="Proteomes" id="UP000800235">
    <property type="component" value="Unassembled WGS sequence"/>
</dbReference>
<feature type="region of interest" description="Disordered" evidence="2">
    <location>
        <begin position="55"/>
        <end position="123"/>
    </location>
</feature>
<gene>
    <name evidence="3" type="ORF">EJ08DRAFT_702965</name>
</gene>
<evidence type="ECO:0008006" key="5">
    <source>
        <dbReference type="Google" id="ProtNLM"/>
    </source>
</evidence>
<organism evidence="3 4">
    <name type="scientific">Tothia fuscella</name>
    <dbReference type="NCBI Taxonomy" id="1048955"/>
    <lineage>
        <taxon>Eukaryota</taxon>
        <taxon>Fungi</taxon>
        <taxon>Dikarya</taxon>
        <taxon>Ascomycota</taxon>
        <taxon>Pezizomycotina</taxon>
        <taxon>Dothideomycetes</taxon>
        <taxon>Pleosporomycetidae</taxon>
        <taxon>Venturiales</taxon>
        <taxon>Cylindrosympodiaceae</taxon>
        <taxon>Tothia</taxon>
    </lineage>
</organism>
<dbReference type="OrthoDB" id="4489171at2759"/>
<reference evidence="3" key="1">
    <citation type="journal article" date="2020" name="Stud. Mycol.">
        <title>101 Dothideomycetes genomes: a test case for predicting lifestyles and emergence of pathogens.</title>
        <authorList>
            <person name="Haridas S."/>
            <person name="Albert R."/>
            <person name="Binder M."/>
            <person name="Bloem J."/>
            <person name="Labutti K."/>
            <person name="Salamov A."/>
            <person name="Andreopoulos B."/>
            <person name="Baker S."/>
            <person name="Barry K."/>
            <person name="Bills G."/>
            <person name="Bluhm B."/>
            <person name="Cannon C."/>
            <person name="Castanera R."/>
            <person name="Culley D."/>
            <person name="Daum C."/>
            <person name="Ezra D."/>
            <person name="Gonzalez J."/>
            <person name="Henrissat B."/>
            <person name="Kuo A."/>
            <person name="Liang C."/>
            <person name="Lipzen A."/>
            <person name="Lutzoni F."/>
            <person name="Magnuson J."/>
            <person name="Mondo S."/>
            <person name="Nolan M."/>
            <person name="Ohm R."/>
            <person name="Pangilinan J."/>
            <person name="Park H.-J."/>
            <person name="Ramirez L."/>
            <person name="Alfaro M."/>
            <person name="Sun H."/>
            <person name="Tritt A."/>
            <person name="Yoshinaga Y."/>
            <person name="Zwiers L.-H."/>
            <person name="Turgeon B."/>
            <person name="Goodwin S."/>
            <person name="Spatafora J."/>
            <person name="Crous P."/>
            <person name="Grigoriev I."/>
        </authorList>
    </citation>
    <scope>NUCLEOTIDE SEQUENCE</scope>
    <source>
        <strain evidence="3">CBS 130266</strain>
    </source>
</reference>
<evidence type="ECO:0000256" key="2">
    <source>
        <dbReference type="SAM" id="MobiDB-lite"/>
    </source>
</evidence>
<feature type="region of interest" description="Disordered" evidence="2">
    <location>
        <begin position="577"/>
        <end position="596"/>
    </location>
</feature>
<feature type="coiled-coil region" evidence="1">
    <location>
        <begin position="422"/>
        <end position="449"/>
    </location>
</feature>
<dbReference type="AlphaFoldDB" id="A0A9P4NF98"/>
<feature type="compositionally biased region" description="Polar residues" evidence="2">
    <location>
        <begin position="85"/>
        <end position="101"/>
    </location>
</feature>
<keyword evidence="4" id="KW-1185">Reference proteome</keyword>
<dbReference type="InterPro" id="IPR055335">
    <property type="entry name" value="Ucp6/RUP1"/>
</dbReference>
<evidence type="ECO:0000256" key="1">
    <source>
        <dbReference type="SAM" id="Coils"/>
    </source>
</evidence>
<dbReference type="PANTHER" id="PTHR39597:SF1">
    <property type="entry name" value="UBA DOMAIN-CONTAINING PROTEIN RUP1"/>
    <property type="match status" value="1"/>
</dbReference>
<keyword evidence="1" id="KW-0175">Coiled coil</keyword>
<proteinExistence type="predicted"/>
<feature type="coiled-coil region" evidence="1">
    <location>
        <begin position="509"/>
        <end position="543"/>
    </location>
</feature>
<sequence>MEVSKVSEANVSLCCEWSGVADREKVKKYLVATSGDMNLAIDNLLNENYILPAEGETSNWQGPGPGPAQADPWALDHEGGPSFQIYPSDNLGSDNGSTQGMPGSPPPNSPGNPPSPVSMTGKQESGLLDAQGNVFFGPARREKYDPSQWAMTIPSISAAEVLLDPDPPHRVREDKSNPVLMKPITPKDPLPALLTILYNVPLAREMLLCRGFGLEDYGSEPGWWSGTGIELPKIVYGDGREVRDNTGRDVIAEIQRLMAFMKASNRAYGSVIPLTNLDGLKNIPLNSNGWPSLKTQMDRFLHAWTEAVKAEGFTEASELFLSRAIKEDEIGTIDTDIPFYSMSLSFSRPNEPKSRSLYAATDDMIWSGEEDSENVGRRYLGQIPPVLIMHVENNNEADLGLDVDVPAEWYLDRYLEVHEAKAKIMRRKLATYRTALKRIEERKAKLRKIKGSAGEAGAEGKDISAELLFLSAIHFLNPNIKVREQAIKDKKEVVERELVDVEPRCEKMADELARVYKTLDRKLKELDTERETVERKLTEYSALLDDPLADLGEKPVHKYTLRGVAAIQENITYVLRDQPPSPSPENQNENFFESSTAEAQPQWYRLQYTDAPWILCDKISSEAEVLHFANNESRNVLLIYATDAAIPPPAASLHSSNHEPLLSEPLANFVATDNVFFQGELEEFAPSAEAMDTSWGGGVTQGSNGENPPAYGGWDDTYDGGNGRDAVGVGSWVPDSGPSVVSDAEYKYNSEYIHSADGGIQTGGGESGADKKGGEKGGVQHVEELDLV</sequence>
<evidence type="ECO:0000313" key="3">
    <source>
        <dbReference type="EMBL" id="KAF2418928.1"/>
    </source>
</evidence>
<feature type="compositionally biased region" description="Pro residues" evidence="2">
    <location>
        <begin position="103"/>
        <end position="116"/>
    </location>
</feature>
<dbReference type="EMBL" id="MU007123">
    <property type="protein sequence ID" value="KAF2418928.1"/>
    <property type="molecule type" value="Genomic_DNA"/>
</dbReference>
<name>A0A9P4NF98_9PEZI</name>
<dbReference type="GO" id="GO:0016579">
    <property type="term" value="P:protein deubiquitination"/>
    <property type="evidence" value="ECO:0007669"/>
    <property type="project" value="TreeGrafter"/>
</dbReference>
<accession>A0A9P4NF98</accession>
<dbReference type="GO" id="GO:0005634">
    <property type="term" value="C:nucleus"/>
    <property type="evidence" value="ECO:0007669"/>
    <property type="project" value="TreeGrafter"/>
</dbReference>
<feature type="region of interest" description="Disordered" evidence="2">
    <location>
        <begin position="755"/>
        <end position="788"/>
    </location>
</feature>
<dbReference type="GO" id="GO:0005829">
    <property type="term" value="C:cytosol"/>
    <property type="evidence" value="ECO:0007669"/>
    <property type="project" value="TreeGrafter"/>
</dbReference>
<protein>
    <recommendedName>
        <fullName evidence="5">UBA domain-containing protein</fullName>
    </recommendedName>
</protein>
<dbReference type="PANTHER" id="PTHR39597">
    <property type="entry name" value="UBA DOMAIN-CONTAINING PROTEIN RUP1"/>
    <property type="match status" value="1"/>
</dbReference>
<evidence type="ECO:0000313" key="4">
    <source>
        <dbReference type="Proteomes" id="UP000800235"/>
    </source>
</evidence>
<comment type="caution">
    <text evidence="3">The sequence shown here is derived from an EMBL/GenBank/DDBJ whole genome shotgun (WGS) entry which is preliminary data.</text>
</comment>